<sequence length="204" mass="23137">MNFTGWKWVEAFIPQGTAYPVTLKNIYLAEINETRKDSGTIYIDNLRIMYEPKDKALGLRDETQFIDSMKISSIKNFTEKLSITAEKSELSGSKSGNIIYFDGIVSNGTMSANNTTMWNNIKSFENYKDKVLVLSLNSSLDKINDQREVEVLKAILEKSSKNNQVFVVFKGAEENTVIENNVRYITYDDTFELGITDGGTSYKN</sequence>
<proteinExistence type="predicted"/>
<evidence type="ECO:0000313" key="1">
    <source>
        <dbReference type="EMBL" id="MPN37603.1"/>
    </source>
</evidence>
<gene>
    <name evidence="1" type="ORF">SDC9_185123</name>
</gene>
<organism evidence="1">
    <name type="scientific">bioreactor metagenome</name>
    <dbReference type="NCBI Taxonomy" id="1076179"/>
    <lineage>
        <taxon>unclassified sequences</taxon>
        <taxon>metagenomes</taxon>
        <taxon>ecological metagenomes</taxon>
    </lineage>
</organism>
<reference evidence="1" key="1">
    <citation type="submission" date="2019-08" db="EMBL/GenBank/DDBJ databases">
        <authorList>
            <person name="Kucharzyk K."/>
            <person name="Murdoch R.W."/>
            <person name="Higgins S."/>
            <person name="Loffler F."/>
        </authorList>
    </citation>
    <scope>NUCLEOTIDE SEQUENCE</scope>
</reference>
<protein>
    <submittedName>
        <fullName evidence="1">Uncharacterized protein</fullName>
    </submittedName>
</protein>
<name>A0A645HQG3_9ZZZZ</name>
<dbReference type="AlphaFoldDB" id="A0A645HQG3"/>
<comment type="caution">
    <text evidence="1">The sequence shown here is derived from an EMBL/GenBank/DDBJ whole genome shotgun (WGS) entry which is preliminary data.</text>
</comment>
<dbReference type="EMBL" id="VSSQ01092342">
    <property type="protein sequence ID" value="MPN37603.1"/>
    <property type="molecule type" value="Genomic_DNA"/>
</dbReference>
<accession>A0A645HQG3</accession>